<gene>
    <name evidence="2" type="ORF">EYR41_000653</name>
</gene>
<evidence type="ECO:0000313" key="3">
    <source>
        <dbReference type="Proteomes" id="UP000297595"/>
    </source>
</evidence>
<comment type="caution">
    <text evidence="2">The sequence shown here is derived from an EMBL/GenBank/DDBJ whole genome shotgun (WGS) entry which is preliminary data.</text>
</comment>
<dbReference type="Proteomes" id="UP000297595">
    <property type="component" value="Unassembled WGS sequence"/>
</dbReference>
<accession>A0A8H2E6Q5</accession>
<evidence type="ECO:0000256" key="1">
    <source>
        <dbReference type="SAM" id="MobiDB-lite"/>
    </source>
</evidence>
<protein>
    <submittedName>
        <fullName evidence="2">Uncharacterized protein</fullName>
    </submittedName>
</protein>
<feature type="region of interest" description="Disordered" evidence="1">
    <location>
        <begin position="824"/>
        <end position="856"/>
    </location>
</feature>
<proteinExistence type="predicted"/>
<name>A0A8H2E6Q5_ORBOL</name>
<evidence type="ECO:0000313" key="2">
    <source>
        <dbReference type="EMBL" id="TGJ73565.1"/>
    </source>
</evidence>
<dbReference type="AlphaFoldDB" id="A0A8H2E6Q5"/>
<dbReference type="EMBL" id="SOZJ01000001">
    <property type="protein sequence ID" value="TGJ73565.1"/>
    <property type="molecule type" value="Genomic_DNA"/>
</dbReference>
<sequence>MFTNTNKLDIKTIDTEASPGVHNIDGNAPPVIKTVMRVPWLSLMGPGLLFGSIVEGAPGNHHKRKPYDPNDLGTSSSQAPVTPIGYNYGYIPNTSPASPSTSRISNPSAPSYAPACSDWVYCPSCPKGYYCPSTTATASPTQSLVIVPTCPSWKACPECRGGYKCWKPRPTPTAAPVETTSAGLTITPTCYAWNYCYTCVGGYSCSSEPGLAASGITTPVPVIYATQSPSSSITKDPGASRNTKYLPTCPDFEPCPTCSWGWSCPVSDPADQTHTVIITRGTDYTTVTETIPASYDGYVYGTYGASKPSETTSTYDWASYDQPACPDYIVCPSCALGYYCPNASVSISTAPIYYQPPNQDPDSTSTVSPTPSFYPPPPCDNYIVCQDCFLGYYCPGPSLGTPTTAIASYGTPSCSDYIVCPSCALGYYCPTPTKPYRTDSTSTYNWASYEQPSCPDYVVCPSCSLGYYCPTPTTTTRRIPQNYAAPTCPDYIVCPGCALGYYCPSPLATSTRPVYNSGPNRKGYSSKSQNTYIPSATYYIGLPTTTLVVAPTCPEYVLCPVCPGGYFCPSNSPRPTSSKNVPYYYTDSNTSNAPPATIPRCDTYVFCPECELGYSCLVRSIPNPSKSPRPYKAGGTANPPMSNPYPIYTSQLGVPTVDGTYVTAPGNSGDGSASVPAPGLPTCASYVLCPTCPLGYYCASIVSPTIAPSTYYGVAPTGAIEPVYSTTIVLPPYTPSPSCPNTVRTVTVTKTRDIYRIYNICAPDPYAILTSFVIPTATISQCDPETPSYTQSTSPNSSECSTCDPDYNFYSVARPTEFSPLSLTNWGQGRPYSQNTAGSTSPTRPYDLNSPQTSSSCSFKPCDGGYYCETCPHKWYCPTPTDGASNNTPYTPVL</sequence>
<reference evidence="2 3" key="1">
    <citation type="submission" date="2019-03" db="EMBL/GenBank/DDBJ databases">
        <title>Nematode-trapping fungi genome.</title>
        <authorList>
            <person name="Vidal-Diez De Ulzurrun G."/>
        </authorList>
    </citation>
    <scope>NUCLEOTIDE SEQUENCE [LARGE SCALE GENOMIC DNA]</scope>
    <source>
        <strain evidence="2 3">TWF154</strain>
    </source>
</reference>
<organism evidence="2 3">
    <name type="scientific">Orbilia oligospora</name>
    <name type="common">Nematode-trapping fungus</name>
    <name type="synonym">Arthrobotrys oligospora</name>
    <dbReference type="NCBI Taxonomy" id="2813651"/>
    <lineage>
        <taxon>Eukaryota</taxon>
        <taxon>Fungi</taxon>
        <taxon>Dikarya</taxon>
        <taxon>Ascomycota</taxon>
        <taxon>Pezizomycotina</taxon>
        <taxon>Orbiliomycetes</taxon>
        <taxon>Orbiliales</taxon>
        <taxon>Orbiliaceae</taxon>
        <taxon>Orbilia</taxon>
    </lineage>
</organism>